<name>A0A5J4Z9C9_PORPP</name>
<evidence type="ECO:0000313" key="1">
    <source>
        <dbReference type="EMBL" id="KAA8499363.1"/>
    </source>
</evidence>
<dbReference type="EMBL" id="VRMN01000001">
    <property type="protein sequence ID" value="KAA8499363.1"/>
    <property type="molecule type" value="Genomic_DNA"/>
</dbReference>
<comment type="caution">
    <text evidence="1">The sequence shown here is derived from an EMBL/GenBank/DDBJ whole genome shotgun (WGS) entry which is preliminary data.</text>
</comment>
<sequence length="131" mass="14450">MHGYCHVNVDFKFARSAGTADYECDSESVDFARNSHVDAYTRSELLCGACDHVLEVTVDAGAARMRSASSTLRTYEEVCADRECTTKVGRFNGVLHGDAHKLPIQDGHRLTTVPCCHMGWVKVELRIVVCA</sequence>
<reference evidence="2" key="1">
    <citation type="journal article" date="2019" name="Nat. Commun.">
        <title>Expansion of phycobilisome linker gene families in mesophilic red algae.</title>
        <authorList>
            <person name="Lee J."/>
            <person name="Kim D."/>
            <person name="Bhattacharya D."/>
            <person name="Yoon H.S."/>
        </authorList>
    </citation>
    <scope>NUCLEOTIDE SEQUENCE [LARGE SCALE GENOMIC DNA]</scope>
    <source>
        <strain evidence="2">CCMP 1328</strain>
    </source>
</reference>
<keyword evidence="2" id="KW-1185">Reference proteome</keyword>
<protein>
    <submittedName>
        <fullName evidence="1">Uncharacterized protein</fullName>
    </submittedName>
</protein>
<dbReference type="AlphaFoldDB" id="A0A5J4Z9C9"/>
<accession>A0A5J4Z9C9</accession>
<gene>
    <name evidence="1" type="ORF">FVE85_6948</name>
</gene>
<evidence type="ECO:0000313" key="2">
    <source>
        <dbReference type="Proteomes" id="UP000324585"/>
    </source>
</evidence>
<proteinExistence type="predicted"/>
<dbReference type="Proteomes" id="UP000324585">
    <property type="component" value="Unassembled WGS sequence"/>
</dbReference>
<organism evidence="1 2">
    <name type="scientific">Porphyridium purpureum</name>
    <name type="common">Red alga</name>
    <name type="synonym">Porphyridium cruentum</name>
    <dbReference type="NCBI Taxonomy" id="35688"/>
    <lineage>
        <taxon>Eukaryota</taxon>
        <taxon>Rhodophyta</taxon>
        <taxon>Bangiophyceae</taxon>
        <taxon>Porphyridiales</taxon>
        <taxon>Porphyridiaceae</taxon>
        <taxon>Porphyridium</taxon>
    </lineage>
</organism>